<dbReference type="Gene3D" id="3.20.20.100">
    <property type="entry name" value="NADP-dependent oxidoreductase domain"/>
    <property type="match status" value="1"/>
</dbReference>
<keyword evidence="1" id="KW-0560">Oxidoreductase</keyword>
<feature type="domain" description="NADP-dependent oxidoreductase" evidence="2">
    <location>
        <begin position="15"/>
        <end position="330"/>
    </location>
</feature>
<gene>
    <name evidence="3" type="ORF">LRAMOSA07322</name>
</gene>
<dbReference type="Pfam" id="PF00248">
    <property type="entry name" value="Aldo_ket_red"/>
    <property type="match status" value="1"/>
</dbReference>
<dbReference type="OrthoDB" id="37537at2759"/>
<name>A0A077WDU2_9FUNG</name>
<dbReference type="CDD" id="cd19079">
    <property type="entry name" value="AKR_EcYajO-like"/>
    <property type="match status" value="1"/>
</dbReference>
<sequence length="341" mass="39042">MQYTRFGKTGLRVSRICLGCMSFGNPDWSDWLLDEEDAMILIKRAYDAGINFFDTADGYSSGESERILGKAIQKYGFNRDRIVVATKVYFPVQRFVMTEQERIAGADIVNQSGLSRKHVFDAVDASLQRLGLDYIDVYQIHRMDHHTPIEETMEALNDLVKMGKVRYIGASSMHTWEFQKANHVAAMHGWTQFVSMQNIYNLLYREEEREMIPYCIDQGVAQTPWSPLAMGVLCGKKRDTKRSEQSIPMMQFYMGGGERYSKTNEEIVDHVVTLAEKKQLKPAQVALAWLLSKSHVTAPIIGVTKQQHLQDAIDALNIELTEDDIKYLEEPYIPKPLLPFQ</sequence>
<reference evidence="3" key="1">
    <citation type="journal article" date="2014" name="Genome Announc.">
        <title>De novo whole-genome sequence and genome annotation of Lichtheimia ramosa.</title>
        <authorList>
            <person name="Linde J."/>
            <person name="Schwartze V."/>
            <person name="Binder U."/>
            <person name="Lass-Florl C."/>
            <person name="Voigt K."/>
            <person name="Horn F."/>
        </authorList>
    </citation>
    <scope>NUCLEOTIDE SEQUENCE</scope>
    <source>
        <strain evidence="3">JMRC FSU:6197</strain>
    </source>
</reference>
<dbReference type="PANTHER" id="PTHR43364:SF4">
    <property type="entry name" value="NAD(P)-LINKED OXIDOREDUCTASE SUPERFAMILY PROTEIN"/>
    <property type="match status" value="1"/>
</dbReference>
<proteinExistence type="predicted"/>
<dbReference type="PANTHER" id="PTHR43364">
    <property type="entry name" value="NADH-SPECIFIC METHYLGLYOXAL REDUCTASE-RELATED"/>
    <property type="match status" value="1"/>
</dbReference>
<dbReference type="AlphaFoldDB" id="A0A077WDU2"/>
<organism evidence="3">
    <name type="scientific">Lichtheimia ramosa</name>
    <dbReference type="NCBI Taxonomy" id="688394"/>
    <lineage>
        <taxon>Eukaryota</taxon>
        <taxon>Fungi</taxon>
        <taxon>Fungi incertae sedis</taxon>
        <taxon>Mucoromycota</taxon>
        <taxon>Mucoromycotina</taxon>
        <taxon>Mucoromycetes</taxon>
        <taxon>Mucorales</taxon>
        <taxon>Lichtheimiaceae</taxon>
        <taxon>Lichtheimia</taxon>
    </lineage>
</organism>
<dbReference type="SUPFAM" id="SSF51430">
    <property type="entry name" value="NAD(P)-linked oxidoreductase"/>
    <property type="match status" value="1"/>
</dbReference>
<protein>
    <recommendedName>
        <fullName evidence="2">NADP-dependent oxidoreductase domain-containing protein</fullName>
    </recommendedName>
</protein>
<dbReference type="InterPro" id="IPR023210">
    <property type="entry name" value="NADP_OxRdtase_dom"/>
</dbReference>
<dbReference type="InterPro" id="IPR050523">
    <property type="entry name" value="AKR_Detox_Biosynth"/>
</dbReference>
<evidence type="ECO:0000259" key="2">
    <source>
        <dbReference type="Pfam" id="PF00248"/>
    </source>
</evidence>
<accession>A0A077WDU2</accession>
<evidence type="ECO:0000313" key="3">
    <source>
        <dbReference type="EMBL" id="CDS04792.1"/>
    </source>
</evidence>
<dbReference type="GO" id="GO:0016491">
    <property type="term" value="F:oxidoreductase activity"/>
    <property type="evidence" value="ECO:0007669"/>
    <property type="project" value="UniProtKB-KW"/>
</dbReference>
<dbReference type="GO" id="GO:0005829">
    <property type="term" value="C:cytosol"/>
    <property type="evidence" value="ECO:0007669"/>
    <property type="project" value="UniProtKB-ARBA"/>
</dbReference>
<dbReference type="EMBL" id="LK023315">
    <property type="protein sequence ID" value="CDS04792.1"/>
    <property type="molecule type" value="Genomic_DNA"/>
</dbReference>
<dbReference type="FunFam" id="3.20.20.100:FF:000004">
    <property type="entry name" value="Oxidoreductase, aldo/keto reductase"/>
    <property type="match status" value="1"/>
</dbReference>
<evidence type="ECO:0000256" key="1">
    <source>
        <dbReference type="ARBA" id="ARBA00023002"/>
    </source>
</evidence>
<dbReference type="InterPro" id="IPR036812">
    <property type="entry name" value="NAD(P)_OxRdtase_dom_sf"/>
</dbReference>